<dbReference type="PANTHER" id="PTHR32246">
    <property type="entry name" value="INGRESSION PROTEIN FIC1"/>
    <property type="match status" value="1"/>
</dbReference>
<feature type="domain" description="C2" evidence="2">
    <location>
        <begin position="1"/>
        <end position="111"/>
    </location>
</feature>
<accession>A0ABC8TB04</accession>
<feature type="transmembrane region" description="Helical" evidence="1">
    <location>
        <begin position="151"/>
        <end position="172"/>
    </location>
</feature>
<dbReference type="InterPro" id="IPR000008">
    <property type="entry name" value="C2_dom"/>
</dbReference>
<evidence type="ECO:0000313" key="3">
    <source>
        <dbReference type="EMBL" id="CAK9164664.1"/>
    </source>
</evidence>
<dbReference type="SMART" id="SM00239">
    <property type="entry name" value="C2"/>
    <property type="match status" value="1"/>
</dbReference>
<keyword evidence="1" id="KW-0472">Membrane</keyword>
<dbReference type="EMBL" id="CAUOFW020004263">
    <property type="protein sequence ID" value="CAK9164664.1"/>
    <property type="molecule type" value="Genomic_DNA"/>
</dbReference>
<gene>
    <name evidence="3" type="ORF">ILEXP_LOCUS33811</name>
</gene>
<dbReference type="AlphaFoldDB" id="A0ABC8TB04"/>
<evidence type="ECO:0000256" key="1">
    <source>
        <dbReference type="SAM" id="Phobius"/>
    </source>
</evidence>
<dbReference type="SUPFAM" id="SSF49562">
    <property type="entry name" value="C2 domain (Calcium/lipid-binding domain, CaLB)"/>
    <property type="match status" value="1"/>
</dbReference>
<keyword evidence="1" id="KW-0812">Transmembrane</keyword>
<dbReference type="Gene3D" id="2.60.40.150">
    <property type="entry name" value="C2 domain"/>
    <property type="match status" value="1"/>
</dbReference>
<dbReference type="InterPro" id="IPR044750">
    <property type="entry name" value="C2_SRC2/BAP"/>
</dbReference>
<comment type="caution">
    <text evidence="3">The sequence shown here is derived from an EMBL/GenBank/DDBJ whole genome shotgun (WGS) entry which is preliminary data.</text>
</comment>
<dbReference type="Proteomes" id="UP001642360">
    <property type="component" value="Unassembled WGS sequence"/>
</dbReference>
<reference evidence="3 4" key="1">
    <citation type="submission" date="2024-02" db="EMBL/GenBank/DDBJ databases">
        <authorList>
            <person name="Vignale AGUSTIN F."/>
            <person name="Sosa J E."/>
            <person name="Modenutti C."/>
        </authorList>
    </citation>
    <scope>NUCLEOTIDE SEQUENCE [LARGE SCALE GENOMIC DNA]</scope>
</reference>
<dbReference type="Pfam" id="PF00168">
    <property type="entry name" value="C2"/>
    <property type="match status" value="1"/>
</dbReference>
<dbReference type="PROSITE" id="PS50004">
    <property type="entry name" value="C2"/>
    <property type="match status" value="1"/>
</dbReference>
<keyword evidence="1" id="KW-1133">Transmembrane helix</keyword>
<organism evidence="3 4">
    <name type="scientific">Ilex paraguariensis</name>
    <name type="common">yerba mate</name>
    <dbReference type="NCBI Taxonomy" id="185542"/>
    <lineage>
        <taxon>Eukaryota</taxon>
        <taxon>Viridiplantae</taxon>
        <taxon>Streptophyta</taxon>
        <taxon>Embryophyta</taxon>
        <taxon>Tracheophyta</taxon>
        <taxon>Spermatophyta</taxon>
        <taxon>Magnoliopsida</taxon>
        <taxon>eudicotyledons</taxon>
        <taxon>Gunneridae</taxon>
        <taxon>Pentapetalae</taxon>
        <taxon>asterids</taxon>
        <taxon>campanulids</taxon>
        <taxon>Aquifoliales</taxon>
        <taxon>Aquifoliaceae</taxon>
        <taxon>Ilex</taxon>
    </lineage>
</organism>
<proteinExistence type="predicted"/>
<protein>
    <recommendedName>
        <fullName evidence="2">C2 domain-containing protein</fullName>
    </recommendedName>
</protein>
<keyword evidence="4" id="KW-1185">Reference proteome</keyword>
<dbReference type="PANTHER" id="PTHR32246:SF22">
    <property type="entry name" value="C2 DOMAIN-CONTAINING PROTEIN"/>
    <property type="match status" value="1"/>
</dbReference>
<evidence type="ECO:0000313" key="4">
    <source>
        <dbReference type="Proteomes" id="UP001642360"/>
    </source>
</evidence>
<dbReference type="CDD" id="cd04051">
    <property type="entry name" value="C2_SRC2_like"/>
    <property type="match status" value="1"/>
</dbReference>
<name>A0ABC8TB04_9AQUA</name>
<sequence length="203" mass="22666">MECKTFEIKLISATNLSDVREKFKMKVYAEVTIAGNAKTRKRTLIDKAGETNPTWNVTMQYMIGELAVQNEGIEEVITLYCKRKLGDRFIGEVRTPIKQLYEQHANANGGSANILTRQVQSSIGISQGELKFSFGFGETVTIERPSRRKKMLTAGAVLLLNLTISTVLGQVIEIPLFMDAGRGVDFMIEQMIEKALPVPEFVC</sequence>
<dbReference type="InterPro" id="IPR035892">
    <property type="entry name" value="C2_domain_sf"/>
</dbReference>
<evidence type="ECO:0000259" key="2">
    <source>
        <dbReference type="PROSITE" id="PS50004"/>
    </source>
</evidence>